<comment type="similarity">
    <text evidence="4">Belongs to the cytochrome P450 family.</text>
</comment>
<dbReference type="InterPro" id="IPR050476">
    <property type="entry name" value="Insect_CytP450_Detox"/>
</dbReference>
<dbReference type="Gene3D" id="1.10.630.10">
    <property type="entry name" value="Cytochrome P450"/>
    <property type="match status" value="1"/>
</dbReference>
<keyword evidence="13" id="KW-0812">Transmembrane</keyword>
<keyword evidence="7" id="KW-0256">Endoplasmic reticulum</keyword>
<evidence type="ECO:0000256" key="9">
    <source>
        <dbReference type="ARBA" id="ARBA00023002"/>
    </source>
</evidence>
<reference evidence="15" key="1">
    <citation type="submission" date="2025-08" db="UniProtKB">
        <authorList>
            <consortium name="RefSeq"/>
        </authorList>
    </citation>
    <scope>IDENTIFICATION</scope>
</reference>
<keyword evidence="13" id="KW-1133">Transmembrane helix</keyword>
<keyword evidence="11" id="KW-0503">Monooxygenase</keyword>
<dbReference type="PANTHER" id="PTHR24292:SF100">
    <property type="entry name" value="CYTOCHROME P450 6A16, ISOFORM B-RELATED"/>
    <property type="match status" value="1"/>
</dbReference>
<evidence type="ECO:0000256" key="8">
    <source>
        <dbReference type="ARBA" id="ARBA00022848"/>
    </source>
</evidence>
<evidence type="ECO:0000256" key="1">
    <source>
        <dbReference type="ARBA" id="ARBA00001971"/>
    </source>
</evidence>
<dbReference type="GeneID" id="139354644"/>
<keyword evidence="10" id="KW-0408">Iron</keyword>
<keyword evidence="8" id="KW-0492">Microsome</keyword>
<sequence length="189" mass="21093">MELMHRVLHTALGALSVFYALVKISLGYWKRRGILHEKPKFLWGNIKGVVGGKRHAQDALLDIYASYKGRAPFVGFYACLKPFILVLDLKLVHQIIFTDSGHFTSRGLYSNSDGEPLSANLLQLDGNKWRTLHAKSAEKMVEPSEPPEKALQKAMRCVNNFSCNAGPRCWRGGANDSVRTGNPRGNILK</sequence>
<keyword evidence="14" id="KW-1185">Reference proteome</keyword>
<keyword evidence="6" id="KW-0479">Metal-binding</keyword>
<keyword evidence="9" id="KW-0560">Oxidoreductase</keyword>
<dbReference type="SUPFAM" id="SSF48264">
    <property type="entry name" value="Cytochrome P450"/>
    <property type="match status" value="1"/>
</dbReference>
<keyword evidence="12 13" id="KW-0472">Membrane</keyword>
<evidence type="ECO:0000313" key="15">
    <source>
        <dbReference type="RefSeq" id="XP_070854995.1"/>
    </source>
</evidence>
<gene>
    <name evidence="15" type="primary">LOC139354644</name>
</gene>
<comment type="cofactor">
    <cofactor evidence="1">
        <name>heme</name>
        <dbReference type="ChEBI" id="CHEBI:30413"/>
    </cofactor>
</comment>
<evidence type="ECO:0000256" key="11">
    <source>
        <dbReference type="ARBA" id="ARBA00023033"/>
    </source>
</evidence>
<dbReference type="RefSeq" id="XP_070854995.1">
    <property type="nucleotide sequence ID" value="XM_070998894.1"/>
</dbReference>
<organism evidence="14 15">
    <name type="scientific">Drosophila suzukii</name>
    <name type="common">Spotted-wing drosophila fruit fly</name>
    <dbReference type="NCBI Taxonomy" id="28584"/>
    <lineage>
        <taxon>Eukaryota</taxon>
        <taxon>Metazoa</taxon>
        <taxon>Ecdysozoa</taxon>
        <taxon>Arthropoda</taxon>
        <taxon>Hexapoda</taxon>
        <taxon>Insecta</taxon>
        <taxon>Pterygota</taxon>
        <taxon>Neoptera</taxon>
        <taxon>Endopterygota</taxon>
        <taxon>Diptera</taxon>
        <taxon>Brachycera</taxon>
        <taxon>Muscomorpha</taxon>
        <taxon>Ephydroidea</taxon>
        <taxon>Drosophilidae</taxon>
        <taxon>Drosophila</taxon>
        <taxon>Sophophora</taxon>
    </lineage>
</organism>
<evidence type="ECO:0000313" key="14">
    <source>
        <dbReference type="Proteomes" id="UP001652628"/>
    </source>
</evidence>
<dbReference type="Proteomes" id="UP001652628">
    <property type="component" value="Unplaced"/>
</dbReference>
<evidence type="ECO:0000256" key="13">
    <source>
        <dbReference type="SAM" id="Phobius"/>
    </source>
</evidence>
<name>A0ABM4TYE9_DROSZ</name>
<evidence type="ECO:0000256" key="10">
    <source>
        <dbReference type="ARBA" id="ARBA00023004"/>
    </source>
</evidence>
<feature type="transmembrane region" description="Helical" evidence="13">
    <location>
        <begin position="6"/>
        <end position="29"/>
    </location>
</feature>
<evidence type="ECO:0000256" key="12">
    <source>
        <dbReference type="ARBA" id="ARBA00023136"/>
    </source>
</evidence>
<evidence type="ECO:0000256" key="2">
    <source>
        <dbReference type="ARBA" id="ARBA00004524"/>
    </source>
</evidence>
<comment type="subcellular location">
    <subcellularLocation>
        <location evidence="3">Endoplasmic reticulum membrane</location>
    </subcellularLocation>
    <subcellularLocation>
        <location evidence="2">Microsome membrane</location>
    </subcellularLocation>
</comment>
<evidence type="ECO:0000256" key="4">
    <source>
        <dbReference type="ARBA" id="ARBA00010617"/>
    </source>
</evidence>
<proteinExistence type="inferred from homology"/>
<evidence type="ECO:0000256" key="7">
    <source>
        <dbReference type="ARBA" id="ARBA00022824"/>
    </source>
</evidence>
<evidence type="ECO:0000256" key="5">
    <source>
        <dbReference type="ARBA" id="ARBA00022617"/>
    </source>
</evidence>
<evidence type="ECO:0000256" key="6">
    <source>
        <dbReference type="ARBA" id="ARBA00022723"/>
    </source>
</evidence>
<protein>
    <submittedName>
        <fullName evidence="15">Probable cytochrome P450 6u1</fullName>
    </submittedName>
</protein>
<accession>A0ABM4TYE9</accession>
<dbReference type="InterPro" id="IPR036396">
    <property type="entry name" value="Cyt_P450_sf"/>
</dbReference>
<dbReference type="PANTHER" id="PTHR24292">
    <property type="entry name" value="CYTOCHROME P450"/>
    <property type="match status" value="1"/>
</dbReference>
<evidence type="ECO:0000256" key="3">
    <source>
        <dbReference type="ARBA" id="ARBA00004586"/>
    </source>
</evidence>
<keyword evidence="5" id="KW-0349">Heme</keyword>